<evidence type="ECO:0000259" key="1">
    <source>
        <dbReference type="Pfam" id="PF23247"/>
    </source>
</evidence>
<reference evidence="2" key="1">
    <citation type="submission" date="2023-07" db="EMBL/GenBank/DDBJ databases">
        <title>A chromosome-level genome assembly of Lolium multiflorum.</title>
        <authorList>
            <person name="Chen Y."/>
            <person name="Copetti D."/>
            <person name="Kolliker R."/>
            <person name="Studer B."/>
        </authorList>
    </citation>
    <scope>NUCLEOTIDE SEQUENCE</scope>
    <source>
        <strain evidence="2">02402/16</strain>
        <tissue evidence="2">Leaf</tissue>
    </source>
</reference>
<gene>
    <name evidence="2" type="ORF">QYE76_019147</name>
</gene>
<dbReference type="InterPro" id="IPR050905">
    <property type="entry name" value="Plant_NBS-LRR"/>
</dbReference>
<keyword evidence="3" id="KW-1185">Reference proteome</keyword>
<evidence type="ECO:0000313" key="2">
    <source>
        <dbReference type="EMBL" id="KAK1613630.1"/>
    </source>
</evidence>
<organism evidence="2 3">
    <name type="scientific">Lolium multiflorum</name>
    <name type="common">Italian ryegrass</name>
    <name type="synonym">Lolium perenne subsp. multiflorum</name>
    <dbReference type="NCBI Taxonomy" id="4521"/>
    <lineage>
        <taxon>Eukaryota</taxon>
        <taxon>Viridiplantae</taxon>
        <taxon>Streptophyta</taxon>
        <taxon>Embryophyta</taxon>
        <taxon>Tracheophyta</taxon>
        <taxon>Spermatophyta</taxon>
        <taxon>Magnoliopsida</taxon>
        <taxon>Liliopsida</taxon>
        <taxon>Poales</taxon>
        <taxon>Poaceae</taxon>
        <taxon>BOP clade</taxon>
        <taxon>Pooideae</taxon>
        <taxon>Poodae</taxon>
        <taxon>Poeae</taxon>
        <taxon>Poeae Chloroplast Group 2 (Poeae type)</taxon>
        <taxon>Loliodinae</taxon>
        <taxon>Loliinae</taxon>
        <taxon>Lolium</taxon>
    </lineage>
</organism>
<dbReference type="AlphaFoldDB" id="A0AAD8R3Z3"/>
<feature type="domain" description="Disease resistance protein At4g27190-like leucine-rich repeats" evidence="1">
    <location>
        <begin position="848"/>
        <end position="962"/>
    </location>
</feature>
<evidence type="ECO:0000313" key="3">
    <source>
        <dbReference type="Proteomes" id="UP001231189"/>
    </source>
</evidence>
<proteinExistence type="predicted"/>
<sequence length="1017" mass="116118">MRTEVIKADTIEAAIERILSELGADTRRSRNRENAIYFDGWNGLGASTVLQAVASLAVCDLSMRPAGFEFQKIIHIDCSKWESRRAMQRKIAEQLKLTDSVMEIFDKQDEEDDFNGLDQGSRAEIAQISTEIYQTMQNLRFLVILHNGGNQEIDIFNSGLSLYEYANSKMLWTFRGRFRLDPKVIDNVKKSTTTDVLLSASRDRRDPRELWSYLVRYEAAEVSWNKHGHAIIDSAIAAKCVSYMLKQSLIGSHIIDYNWDIHASNYWICDGIITLEGIDQAWKAGNALQQEVQLLLDMDGRLNNDESRLMTFSAQLASSAELMPYWMSTTTCGFVLSPSGAILDNMFQHSHMLGVLKISRCAFSFSSPPFLCCHSLRFLCLEFCQDLGTRSCQSDADKQEKELHKSPVESWECFQSLWVLDVRYTDWDQILSTEVIDLMTQLRELNVTGAKNWDMSHLRGRLRNIRKLRVKKSTCFFNNDVFSEMECIELLDFSGNTVRQGMASLSGPASNSSLNNVIIDGCEGLKITSISFRDCKELENLFLKGSLDTLEELDLSGTKVKTLDLGGVESTFPKRIILLGCEKLRAILWPKSAIKVENERYVLRIDTTSTSASTDGGESTHAHPQGYQSLQQQKEKMFKDGWQISSTDARLFRSLSPIMKYFVNENLHIDIYSPAILSGSNVQGTSSDKLVQVQPHTSTIMDCEYRDVAKDGLVEMMMMWECPRIYLGSQKTPKVSCILRVIMHGQGNKLLVEDAPSASTSALLFPDFTYKWATSLHVYDNSSITSISAPPKGSGWHSLRWCRVERCPKLHTVFTTVGSDVDNFYWMKTFWASQLLSPCYIWDRPINNIAPYLSFLHLDHCPRLVHVLPLCTGMMYPTDSRDSVMEGLEILEIVYCSDLKEVFPWYLAFHEHAQDDTVIVFPSLRFIHLHELPTLQRICGRRMYVPNLETIKIRGCWSLRRLPAVGRNTKPCKVDCEKEWWDNLEWDGLEEHHHPSLYEPSHSLYYKAQLPRGSLLR</sequence>
<dbReference type="Gene3D" id="3.80.10.10">
    <property type="entry name" value="Ribonuclease Inhibitor"/>
    <property type="match status" value="2"/>
</dbReference>
<dbReference type="InterPro" id="IPR032675">
    <property type="entry name" value="LRR_dom_sf"/>
</dbReference>
<dbReference type="Proteomes" id="UP001231189">
    <property type="component" value="Unassembled WGS sequence"/>
</dbReference>
<name>A0AAD8R3Z3_LOLMU</name>
<comment type="caution">
    <text evidence="2">The sequence shown here is derived from an EMBL/GenBank/DDBJ whole genome shotgun (WGS) entry which is preliminary data.</text>
</comment>
<dbReference type="PANTHER" id="PTHR33463">
    <property type="entry name" value="NB-ARC DOMAIN-CONTAINING PROTEIN-RELATED"/>
    <property type="match status" value="1"/>
</dbReference>
<dbReference type="EMBL" id="JAUUTY010000006">
    <property type="protein sequence ID" value="KAK1613630.1"/>
    <property type="molecule type" value="Genomic_DNA"/>
</dbReference>
<dbReference type="SUPFAM" id="SSF52058">
    <property type="entry name" value="L domain-like"/>
    <property type="match status" value="1"/>
</dbReference>
<accession>A0AAD8R3Z3</accession>
<dbReference type="PANTHER" id="PTHR33463:SF34">
    <property type="entry name" value="DISEASE RESISTANCE PROTEIN RPS2"/>
    <property type="match status" value="1"/>
</dbReference>
<protein>
    <recommendedName>
        <fullName evidence="1">Disease resistance protein At4g27190-like leucine-rich repeats domain-containing protein</fullName>
    </recommendedName>
</protein>
<dbReference type="Pfam" id="PF23247">
    <property type="entry name" value="LRR_RPS2"/>
    <property type="match status" value="1"/>
</dbReference>
<dbReference type="InterPro" id="IPR057135">
    <property type="entry name" value="At4g27190-like_LRR"/>
</dbReference>